<evidence type="ECO:0000259" key="13">
    <source>
        <dbReference type="PROSITE" id="PS50097"/>
    </source>
</evidence>
<feature type="domain" description="C2H2-type" evidence="14">
    <location>
        <begin position="582"/>
        <end position="603"/>
    </location>
</feature>
<sequence length="618" mass="66028">MEFPGHFEQVFRQLNHQRVQGQLCDCVIAVGSRHFRAHRSVLAACSTHFRALFTAAEGDGSVSVIQLDGEVVTPEAFAALVDMMYTSTLMLGKSNVMDVLLAASHLHLNAVVKACKRYLTTRALSNRDVRRQPELRQAPAAGPRFLQPHLGSAGSAPGRLDKGVAPQGVVQQASVPIRRIHKRKQPSVPPAPKDGAGLWPRLSVAPAEEGGTLGEEPESGVGGDGSGGQKDGEGPSQEDVQVPSQSDGGCGGDERWRGKVELPGGVDVKVKESAEEEEEEEKRVAVKNEPPSSPEPLDEAGDVTPRVGGGDRSRRRPDKREQSPESSERSFSHLRGGADPSGAGGAGGGPSAHPADHEDQGGKQDFSISSFLCSRDVDILGLQTRFGGHSGGLLTMTAADWQPDGEGGPFLLAPESATGAAPFSALRSSSAHPQQRFFSREVRSDAFFPQPPQEALGYRWAGPEQFAPHFQLLGVGSRSSLRSSRQDLGGARTALPSYRRIAPKVTPGAKQPSFSPAAPTAPPQLTRASADVLSKCKKALSEHNVLVVAGARKYACKICCKTFLTLTDCKKHIRVHTGEKPYACLKCGKRFSQSSHLYKHSKTTCLRWQGNDLPGSLL</sequence>
<reference evidence="15 16" key="1">
    <citation type="submission" date="2019-04" db="EMBL/GenBank/DDBJ databases">
        <authorList>
            <consortium name="Wellcome Sanger Institute Data Sharing"/>
        </authorList>
    </citation>
    <scope>NUCLEOTIDE SEQUENCE [LARGE SCALE GENOMIC DNA]</scope>
</reference>
<feature type="domain" description="BTB" evidence="13">
    <location>
        <begin position="24"/>
        <end position="93"/>
    </location>
</feature>
<dbReference type="Pfam" id="PF00651">
    <property type="entry name" value="BTB"/>
    <property type="match status" value="1"/>
</dbReference>
<keyword evidence="10" id="KW-0539">Nucleus</keyword>
<feature type="region of interest" description="Disordered" evidence="12">
    <location>
        <begin position="130"/>
        <end position="364"/>
    </location>
</feature>
<evidence type="ECO:0000256" key="3">
    <source>
        <dbReference type="ARBA" id="ARBA00022723"/>
    </source>
</evidence>
<evidence type="ECO:0000256" key="11">
    <source>
        <dbReference type="PROSITE-ProRule" id="PRU00042"/>
    </source>
</evidence>
<comment type="function">
    <text evidence="1">May be involved in transcriptional regulation.</text>
</comment>
<dbReference type="SMART" id="SM00355">
    <property type="entry name" value="ZnF_C2H2"/>
    <property type="match status" value="2"/>
</dbReference>
<evidence type="ECO:0000256" key="6">
    <source>
        <dbReference type="ARBA" id="ARBA00022833"/>
    </source>
</evidence>
<keyword evidence="5 11" id="KW-0863">Zinc-finger</keyword>
<dbReference type="PANTHER" id="PTHR46105:SF5">
    <property type="entry name" value="ZINC FINGER AND BTB DOMAIN-CONTAINING PROTEIN 44 ISOFORM X1"/>
    <property type="match status" value="1"/>
</dbReference>
<dbReference type="OrthoDB" id="8117402at2759"/>
<evidence type="ECO:0000256" key="7">
    <source>
        <dbReference type="ARBA" id="ARBA00023015"/>
    </source>
</evidence>
<dbReference type="Ensembl" id="ENSSFOT00015042443.1">
    <property type="protein sequence ID" value="ENSSFOP00015066262.1"/>
    <property type="gene ID" value="ENSSFOG00015031993.1"/>
</dbReference>
<dbReference type="PROSITE" id="PS00028">
    <property type="entry name" value="ZINC_FINGER_C2H2_1"/>
    <property type="match status" value="1"/>
</dbReference>
<reference evidence="15" key="3">
    <citation type="submission" date="2025-09" db="UniProtKB">
        <authorList>
            <consortium name="Ensembl"/>
        </authorList>
    </citation>
    <scope>IDENTIFICATION</scope>
</reference>
<comment type="subcellular location">
    <subcellularLocation>
        <location evidence="2">Nucleus</location>
    </subcellularLocation>
</comment>
<keyword evidence="6" id="KW-0862">Zinc</keyword>
<dbReference type="GO" id="GO:0008270">
    <property type="term" value="F:zinc ion binding"/>
    <property type="evidence" value="ECO:0007669"/>
    <property type="project" value="UniProtKB-KW"/>
</dbReference>
<evidence type="ECO:0000256" key="4">
    <source>
        <dbReference type="ARBA" id="ARBA00022737"/>
    </source>
</evidence>
<evidence type="ECO:0000256" key="5">
    <source>
        <dbReference type="ARBA" id="ARBA00022771"/>
    </source>
</evidence>
<dbReference type="SUPFAM" id="SSF57667">
    <property type="entry name" value="beta-beta-alpha zinc fingers"/>
    <property type="match status" value="1"/>
</dbReference>
<evidence type="ECO:0000313" key="16">
    <source>
        <dbReference type="Proteomes" id="UP000694397"/>
    </source>
</evidence>
<dbReference type="Proteomes" id="UP000694397">
    <property type="component" value="Chromosome 5"/>
</dbReference>
<evidence type="ECO:0000256" key="9">
    <source>
        <dbReference type="ARBA" id="ARBA00023163"/>
    </source>
</evidence>
<dbReference type="Gene3D" id="3.30.710.10">
    <property type="entry name" value="Potassium Channel Kv1.1, Chain A"/>
    <property type="match status" value="1"/>
</dbReference>
<evidence type="ECO:0000256" key="10">
    <source>
        <dbReference type="ARBA" id="ARBA00023242"/>
    </source>
</evidence>
<name>A0A8D0CH71_SCLFO</name>
<evidence type="ECO:0000256" key="12">
    <source>
        <dbReference type="SAM" id="MobiDB-lite"/>
    </source>
</evidence>
<keyword evidence="8" id="KW-0238">DNA-binding</keyword>
<evidence type="ECO:0000256" key="1">
    <source>
        <dbReference type="ARBA" id="ARBA00003767"/>
    </source>
</evidence>
<gene>
    <name evidence="15" type="primary">ZBTB5</name>
</gene>
<dbReference type="InterPro" id="IPR013087">
    <property type="entry name" value="Znf_C2H2_type"/>
</dbReference>
<dbReference type="GO" id="GO:0005634">
    <property type="term" value="C:nucleus"/>
    <property type="evidence" value="ECO:0007669"/>
    <property type="project" value="UniProtKB-SubCell"/>
</dbReference>
<keyword evidence="7" id="KW-0805">Transcription regulation</keyword>
<dbReference type="GO" id="GO:0000981">
    <property type="term" value="F:DNA-binding transcription factor activity, RNA polymerase II-specific"/>
    <property type="evidence" value="ECO:0007669"/>
    <property type="project" value="TreeGrafter"/>
</dbReference>
<evidence type="ECO:0000313" key="15">
    <source>
        <dbReference type="Ensembl" id="ENSSFOP00015066262.1"/>
    </source>
</evidence>
<dbReference type="GeneTree" id="ENSGT00940000160246"/>
<organism evidence="15 16">
    <name type="scientific">Scleropages formosus</name>
    <name type="common">Asian bonytongue</name>
    <name type="synonym">Osteoglossum formosum</name>
    <dbReference type="NCBI Taxonomy" id="113540"/>
    <lineage>
        <taxon>Eukaryota</taxon>
        <taxon>Metazoa</taxon>
        <taxon>Chordata</taxon>
        <taxon>Craniata</taxon>
        <taxon>Vertebrata</taxon>
        <taxon>Euteleostomi</taxon>
        <taxon>Actinopterygii</taxon>
        <taxon>Neopterygii</taxon>
        <taxon>Teleostei</taxon>
        <taxon>Osteoglossocephala</taxon>
        <taxon>Osteoglossomorpha</taxon>
        <taxon>Osteoglossiformes</taxon>
        <taxon>Osteoglossidae</taxon>
        <taxon>Scleropages</taxon>
    </lineage>
</organism>
<feature type="compositionally biased region" description="Gly residues" evidence="12">
    <location>
        <begin position="220"/>
        <end position="229"/>
    </location>
</feature>
<dbReference type="FunFam" id="3.30.160.60:FF:000250">
    <property type="entry name" value="zinc finger protein 197 isoform X1"/>
    <property type="match status" value="1"/>
</dbReference>
<protein>
    <submittedName>
        <fullName evidence="15">Zinc finger and BTB domain containing 5</fullName>
    </submittedName>
</protein>
<accession>A0A8D0CH71</accession>
<dbReference type="Gene3D" id="3.30.160.60">
    <property type="entry name" value="Classic Zinc Finger"/>
    <property type="match status" value="2"/>
</dbReference>
<evidence type="ECO:0000256" key="8">
    <source>
        <dbReference type="ARBA" id="ARBA00023125"/>
    </source>
</evidence>
<dbReference type="SMART" id="SM00225">
    <property type="entry name" value="BTB"/>
    <property type="match status" value="1"/>
</dbReference>
<keyword evidence="3" id="KW-0479">Metal-binding</keyword>
<reference evidence="15" key="2">
    <citation type="submission" date="2025-08" db="UniProtKB">
        <authorList>
            <consortium name="Ensembl"/>
        </authorList>
    </citation>
    <scope>IDENTIFICATION</scope>
</reference>
<dbReference type="PANTHER" id="PTHR46105">
    <property type="entry name" value="AGAP004733-PA"/>
    <property type="match status" value="1"/>
</dbReference>
<keyword evidence="9" id="KW-0804">Transcription</keyword>
<feature type="compositionally biased region" description="Basic and acidic residues" evidence="12">
    <location>
        <begin position="318"/>
        <end position="331"/>
    </location>
</feature>
<keyword evidence="16" id="KW-1185">Reference proteome</keyword>
<proteinExistence type="predicted"/>
<dbReference type="InterPro" id="IPR000210">
    <property type="entry name" value="BTB/POZ_dom"/>
</dbReference>
<dbReference type="PROSITE" id="PS50157">
    <property type="entry name" value="ZINC_FINGER_C2H2_2"/>
    <property type="match status" value="2"/>
</dbReference>
<dbReference type="InterPro" id="IPR050457">
    <property type="entry name" value="ZnFinger_BTB_dom_contain"/>
</dbReference>
<dbReference type="GO" id="GO:0000978">
    <property type="term" value="F:RNA polymerase II cis-regulatory region sequence-specific DNA binding"/>
    <property type="evidence" value="ECO:0007669"/>
    <property type="project" value="TreeGrafter"/>
</dbReference>
<dbReference type="InterPro" id="IPR011333">
    <property type="entry name" value="SKP1/BTB/POZ_sf"/>
</dbReference>
<evidence type="ECO:0000259" key="14">
    <source>
        <dbReference type="PROSITE" id="PS50157"/>
    </source>
</evidence>
<feature type="domain" description="C2H2-type" evidence="14">
    <location>
        <begin position="554"/>
        <end position="581"/>
    </location>
</feature>
<dbReference type="PROSITE" id="PS50097">
    <property type="entry name" value="BTB"/>
    <property type="match status" value="1"/>
</dbReference>
<dbReference type="AlphaFoldDB" id="A0A8D0CH71"/>
<feature type="compositionally biased region" description="Polar residues" evidence="12">
    <location>
        <begin position="238"/>
        <end position="247"/>
    </location>
</feature>
<dbReference type="SUPFAM" id="SSF54695">
    <property type="entry name" value="POZ domain"/>
    <property type="match status" value="1"/>
</dbReference>
<keyword evidence="4" id="KW-0677">Repeat</keyword>
<evidence type="ECO:0000256" key="2">
    <source>
        <dbReference type="ARBA" id="ARBA00004123"/>
    </source>
</evidence>
<dbReference type="InterPro" id="IPR036236">
    <property type="entry name" value="Znf_C2H2_sf"/>
</dbReference>